<dbReference type="OrthoDB" id="3185525at2759"/>
<evidence type="ECO:0000313" key="3">
    <source>
        <dbReference type="EMBL" id="KZV91784.1"/>
    </source>
</evidence>
<sequence length="190" mass="21310">GLFSAIVTTFLVESYKSLEPDYLEYMAGAVYALSLQNRTMDCFSTSPLAAPSQFTPSTSARLLNAIWFTSLFLSLTSAFLSILVKQWLENYGSRTSASATSPRHWAHRRTMYFDAFSRWHVHDIVSALPLCLHTAMFLFLSGVVLFLWNLDRTNSVWFLTLTATGCKANVCNRAYPGGRCVNLRGAVVQR</sequence>
<feature type="transmembrane region" description="Helical" evidence="1">
    <location>
        <begin position="65"/>
        <end position="84"/>
    </location>
</feature>
<gene>
    <name evidence="3" type="ORF">EXIGLDRAFT_615195</name>
</gene>
<dbReference type="Proteomes" id="UP000077266">
    <property type="component" value="Unassembled WGS sequence"/>
</dbReference>
<dbReference type="EMBL" id="KV426020">
    <property type="protein sequence ID" value="KZV91784.1"/>
    <property type="molecule type" value="Genomic_DNA"/>
</dbReference>
<proteinExistence type="predicted"/>
<feature type="transmembrane region" description="Helical" evidence="1">
    <location>
        <begin position="127"/>
        <end position="148"/>
    </location>
</feature>
<keyword evidence="1" id="KW-0472">Membrane</keyword>
<name>A0A165HCV1_EXIGL</name>
<organism evidence="3 4">
    <name type="scientific">Exidia glandulosa HHB12029</name>
    <dbReference type="NCBI Taxonomy" id="1314781"/>
    <lineage>
        <taxon>Eukaryota</taxon>
        <taxon>Fungi</taxon>
        <taxon>Dikarya</taxon>
        <taxon>Basidiomycota</taxon>
        <taxon>Agaricomycotina</taxon>
        <taxon>Agaricomycetes</taxon>
        <taxon>Auriculariales</taxon>
        <taxon>Exidiaceae</taxon>
        <taxon>Exidia</taxon>
    </lineage>
</organism>
<reference evidence="3 4" key="1">
    <citation type="journal article" date="2016" name="Mol. Biol. Evol.">
        <title>Comparative Genomics of Early-Diverging Mushroom-Forming Fungi Provides Insights into the Origins of Lignocellulose Decay Capabilities.</title>
        <authorList>
            <person name="Nagy L.G."/>
            <person name="Riley R."/>
            <person name="Tritt A."/>
            <person name="Adam C."/>
            <person name="Daum C."/>
            <person name="Floudas D."/>
            <person name="Sun H."/>
            <person name="Yadav J.S."/>
            <person name="Pangilinan J."/>
            <person name="Larsson K.H."/>
            <person name="Matsuura K."/>
            <person name="Barry K."/>
            <person name="Labutti K."/>
            <person name="Kuo R."/>
            <person name="Ohm R.A."/>
            <person name="Bhattacharya S.S."/>
            <person name="Shirouzu T."/>
            <person name="Yoshinaga Y."/>
            <person name="Martin F.M."/>
            <person name="Grigoriev I.V."/>
            <person name="Hibbett D.S."/>
        </authorList>
    </citation>
    <scope>NUCLEOTIDE SEQUENCE [LARGE SCALE GENOMIC DNA]</scope>
    <source>
        <strain evidence="3 4">HHB12029</strain>
    </source>
</reference>
<dbReference type="AlphaFoldDB" id="A0A165HCV1"/>
<dbReference type="InterPro" id="IPR045338">
    <property type="entry name" value="DUF6535"/>
</dbReference>
<accession>A0A165HCV1</accession>
<keyword evidence="1" id="KW-0812">Transmembrane</keyword>
<dbReference type="Pfam" id="PF20153">
    <property type="entry name" value="DUF6535"/>
    <property type="match status" value="1"/>
</dbReference>
<feature type="non-terminal residue" evidence="3">
    <location>
        <position position="1"/>
    </location>
</feature>
<evidence type="ECO:0000313" key="4">
    <source>
        <dbReference type="Proteomes" id="UP000077266"/>
    </source>
</evidence>
<keyword evidence="1" id="KW-1133">Transmembrane helix</keyword>
<evidence type="ECO:0000256" key="1">
    <source>
        <dbReference type="SAM" id="Phobius"/>
    </source>
</evidence>
<feature type="domain" description="DUF6535" evidence="2">
    <location>
        <begin position="1"/>
        <end position="149"/>
    </location>
</feature>
<dbReference type="InParanoid" id="A0A165HCV1"/>
<protein>
    <recommendedName>
        <fullName evidence="2">DUF6535 domain-containing protein</fullName>
    </recommendedName>
</protein>
<keyword evidence="4" id="KW-1185">Reference proteome</keyword>
<evidence type="ECO:0000259" key="2">
    <source>
        <dbReference type="Pfam" id="PF20153"/>
    </source>
</evidence>